<protein>
    <recommendedName>
        <fullName evidence="3">Protein XRI1</fullName>
    </recommendedName>
</protein>
<evidence type="ECO:0000313" key="1">
    <source>
        <dbReference type="EMBL" id="CDP03887.1"/>
    </source>
</evidence>
<dbReference type="STRING" id="49390.A0A068U6E9"/>
<accession>A0A068U6E9</accession>
<dbReference type="Proteomes" id="UP000295252">
    <property type="component" value="Chromosome I"/>
</dbReference>
<gene>
    <name evidence="1" type="ORF">GSCOC_T00016389001</name>
</gene>
<dbReference type="OrthoDB" id="1913204at2759"/>
<dbReference type="PANTHER" id="PTHR33385">
    <property type="entry name" value="PROTEIN XRI1"/>
    <property type="match status" value="1"/>
</dbReference>
<dbReference type="PANTHER" id="PTHR33385:SF4">
    <property type="entry name" value="PROTEIN XRI1"/>
    <property type="match status" value="1"/>
</dbReference>
<proteinExistence type="predicted"/>
<dbReference type="GO" id="GO:0007143">
    <property type="term" value="P:female meiotic nuclear division"/>
    <property type="evidence" value="ECO:0007669"/>
    <property type="project" value="InterPro"/>
</dbReference>
<dbReference type="Gramene" id="CDP03887">
    <property type="protein sequence ID" value="CDP03887"/>
    <property type="gene ID" value="GSCOC_T00016389001"/>
</dbReference>
<name>A0A068U6E9_COFCA</name>
<dbReference type="OMA" id="GPSWNWQ"/>
<dbReference type="GO" id="GO:0007140">
    <property type="term" value="P:male meiotic nuclear division"/>
    <property type="evidence" value="ECO:0007669"/>
    <property type="project" value="InterPro"/>
</dbReference>
<reference evidence="2" key="1">
    <citation type="journal article" date="2014" name="Science">
        <title>The coffee genome provides insight into the convergent evolution of caffeine biosynthesis.</title>
        <authorList>
            <person name="Denoeud F."/>
            <person name="Carretero-Paulet L."/>
            <person name="Dereeper A."/>
            <person name="Droc G."/>
            <person name="Guyot R."/>
            <person name="Pietrella M."/>
            <person name="Zheng C."/>
            <person name="Alberti A."/>
            <person name="Anthony F."/>
            <person name="Aprea G."/>
            <person name="Aury J.M."/>
            <person name="Bento P."/>
            <person name="Bernard M."/>
            <person name="Bocs S."/>
            <person name="Campa C."/>
            <person name="Cenci A."/>
            <person name="Combes M.C."/>
            <person name="Crouzillat D."/>
            <person name="Da Silva C."/>
            <person name="Daddiego L."/>
            <person name="De Bellis F."/>
            <person name="Dussert S."/>
            <person name="Garsmeur O."/>
            <person name="Gayraud T."/>
            <person name="Guignon V."/>
            <person name="Jahn K."/>
            <person name="Jamilloux V."/>
            <person name="Joet T."/>
            <person name="Labadie K."/>
            <person name="Lan T."/>
            <person name="Leclercq J."/>
            <person name="Lepelley M."/>
            <person name="Leroy T."/>
            <person name="Li L.T."/>
            <person name="Librado P."/>
            <person name="Lopez L."/>
            <person name="Munoz A."/>
            <person name="Noel B."/>
            <person name="Pallavicini A."/>
            <person name="Perrotta G."/>
            <person name="Poncet V."/>
            <person name="Pot D."/>
            <person name="Priyono X."/>
            <person name="Rigoreau M."/>
            <person name="Rouard M."/>
            <person name="Rozas J."/>
            <person name="Tranchant-Dubreuil C."/>
            <person name="VanBuren R."/>
            <person name="Zhang Q."/>
            <person name="Andrade A.C."/>
            <person name="Argout X."/>
            <person name="Bertrand B."/>
            <person name="de Kochko A."/>
            <person name="Graziosi G."/>
            <person name="Henry R.J."/>
            <person name="Jayarama X."/>
            <person name="Ming R."/>
            <person name="Nagai C."/>
            <person name="Rounsley S."/>
            <person name="Sankoff D."/>
            <person name="Giuliano G."/>
            <person name="Albert V.A."/>
            <person name="Wincker P."/>
            <person name="Lashermes P."/>
        </authorList>
    </citation>
    <scope>NUCLEOTIDE SEQUENCE [LARGE SCALE GENOMIC DNA]</scope>
    <source>
        <strain evidence="2">cv. DH200-94</strain>
    </source>
</reference>
<dbReference type="InterPro" id="IPR039933">
    <property type="entry name" value="XRI1"/>
</dbReference>
<dbReference type="FunCoup" id="A0A068U6E9">
    <property type="interactions" value="1155"/>
</dbReference>
<keyword evidence="2" id="KW-1185">Reference proteome</keyword>
<dbReference type="EMBL" id="HG739095">
    <property type="protein sequence ID" value="CDP03887.1"/>
    <property type="molecule type" value="Genomic_DNA"/>
</dbReference>
<evidence type="ECO:0000313" key="2">
    <source>
        <dbReference type="Proteomes" id="UP000295252"/>
    </source>
</evidence>
<dbReference type="AlphaFoldDB" id="A0A068U6E9"/>
<evidence type="ECO:0008006" key="3">
    <source>
        <dbReference type="Google" id="ProtNLM"/>
    </source>
</evidence>
<dbReference type="InParanoid" id="A0A068U6E9"/>
<dbReference type="PhylomeDB" id="A0A068U6E9"/>
<sequence>MDYDIENNEMWDWQGTNICLQETIESAGMSKCLWSDMKQNQDVSYIFDNEITPVKDCGDLVYYVNNYEEMSEKLEKLEEPSSQVKRRRMLQFDSEGLNTPFCNEDASSSYLRSKDKENSAEEAVSEKSHLVSGYADDTSESAFEALDQSSEGWLASCFTDADSPGDLISDVQIDIEELLNSEPEPAVSTNQFRPVRTQRNVFRGRKSYIQTPANSASTVAYPFAFIKPCAVRGDVTLKDINQRIHAPPPSKLKQSYDDPAAYPTSAFSGKLVIGSTKIHTEGGKGSITIMRTKG</sequence>
<organism evidence="1 2">
    <name type="scientific">Coffea canephora</name>
    <name type="common">Robusta coffee</name>
    <dbReference type="NCBI Taxonomy" id="49390"/>
    <lineage>
        <taxon>Eukaryota</taxon>
        <taxon>Viridiplantae</taxon>
        <taxon>Streptophyta</taxon>
        <taxon>Embryophyta</taxon>
        <taxon>Tracheophyta</taxon>
        <taxon>Spermatophyta</taxon>
        <taxon>Magnoliopsida</taxon>
        <taxon>eudicotyledons</taxon>
        <taxon>Gunneridae</taxon>
        <taxon>Pentapetalae</taxon>
        <taxon>asterids</taxon>
        <taxon>lamiids</taxon>
        <taxon>Gentianales</taxon>
        <taxon>Rubiaceae</taxon>
        <taxon>Ixoroideae</taxon>
        <taxon>Gardenieae complex</taxon>
        <taxon>Bertiereae - Coffeeae clade</taxon>
        <taxon>Coffeeae</taxon>
        <taxon>Coffea</taxon>
    </lineage>
</organism>